<dbReference type="CDD" id="cd04179">
    <property type="entry name" value="DPM_DPG-synthase_like"/>
    <property type="match status" value="1"/>
</dbReference>
<evidence type="ECO:0000313" key="2">
    <source>
        <dbReference type="EMBL" id="CAB4822501.1"/>
    </source>
</evidence>
<dbReference type="AlphaFoldDB" id="A0A6J7Q8H4"/>
<name>A0A6J7Q8H4_9ZZZZ</name>
<evidence type="ECO:0000313" key="4">
    <source>
        <dbReference type="EMBL" id="CAB5010772.1"/>
    </source>
</evidence>
<protein>
    <submittedName>
        <fullName evidence="4">Unannotated protein</fullName>
    </submittedName>
</protein>
<dbReference type="Pfam" id="PF00535">
    <property type="entry name" value="Glycos_transf_2"/>
    <property type="match status" value="1"/>
</dbReference>
<gene>
    <name evidence="2" type="ORF">UFOPK3164_00516</name>
    <name evidence="3" type="ORF">UFOPK3427_01572</name>
    <name evidence="4" type="ORF">UFOPK4112_00298</name>
</gene>
<dbReference type="EMBL" id="CAFBLT010000002">
    <property type="protein sequence ID" value="CAB4881922.1"/>
    <property type="molecule type" value="Genomic_DNA"/>
</dbReference>
<dbReference type="SUPFAM" id="SSF53448">
    <property type="entry name" value="Nucleotide-diphospho-sugar transferases"/>
    <property type="match status" value="1"/>
</dbReference>
<organism evidence="4">
    <name type="scientific">freshwater metagenome</name>
    <dbReference type="NCBI Taxonomy" id="449393"/>
    <lineage>
        <taxon>unclassified sequences</taxon>
        <taxon>metagenomes</taxon>
        <taxon>ecological metagenomes</taxon>
    </lineage>
</organism>
<proteinExistence type="predicted"/>
<accession>A0A6J7Q8H4</accession>
<dbReference type="EMBL" id="CAFBPM010000002">
    <property type="protein sequence ID" value="CAB5010772.1"/>
    <property type="molecule type" value="Genomic_DNA"/>
</dbReference>
<evidence type="ECO:0000259" key="1">
    <source>
        <dbReference type="Pfam" id="PF00535"/>
    </source>
</evidence>
<dbReference type="InterPro" id="IPR001173">
    <property type="entry name" value="Glyco_trans_2-like"/>
</dbReference>
<evidence type="ECO:0000313" key="3">
    <source>
        <dbReference type="EMBL" id="CAB4881922.1"/>
    </source>
</evidence>
<dbReference type="PANTHER" id="PTHR48090">
    <property type="entry name" value="UNDECAPRENYL-PHOSPHATE 4-DEOXY-4-FORMAMIDO-L-ARABINOSE TRANSFERASE-RELATED"/>
    <property type="match status" value="1"/>
</dbReference>
<dbReference type="EMBL" id="CAFABE010000015">
    <property type="protein sequence ID" value="CAB4822501.1"/>
    <property type="molecule type" value="Genomic_DNA"/>
</dbReference>
<sequence length="241" mass="27138">MKVDPKLEAKEMKTLSVIVPVYNEKSTVGEVLRRIRAVDVPLEVEIIVVDDGSSDGTNQVLAVLEDSTIKVLTHPVNQGKGAALRTGIESATGDIVIIQDADLEYDPEDWPKILAPILRGRAAVVYGSRFTGERMNMFPAHWVGNRMLSLLTNVLYGSTLSDMETCYKCFDRRVLEPIHIVSNKFDFEPEITAKVLRQGYRIYEVPIGYIGREFDEGKKITWRDGFAAVRALVKYRFTTKL</sequence>
<dbReference type="InterPro" id="IPR050256">
    <property type="entry name" value="Glycosyltransferase_2"/>
</dbReference>
<dbReference type="PANTHER" id="PTHR48090:SF7">
    <property type="entry name" value="RFBJ PROTEIN"/>
    <property type="match status" value="1"/>
</dbReference>
<dbReference type="InterPro" id="IPR029044">
    <property type="entry name" value="Nucleotide-diphossugar_trans"/>
</dbReference>
<dbReference type="Gene3D" id="3.90.550.10">
    <property type="entry name" value="Spore Coat Polysaccharide Biosynthesis Protein SpsA, Chain A"/>
    <property type="match status" value="1"/>
</dbReference>
<feature type="domain" description="Glycosyltransferase 2-like" evidence="1">
    <location>
        <begin position="16"/>
        <end position="175"/>
    </location>
</feature>
<reference evidence="4" key="1">
    <citation type="submission" date="2020-05" db="EMBL/GenBank/DDBJ databases">
        <authorList>
            <person name="Chiriac C."/>
            <person name="Salcher M."/>
            <person name="Ghai R."/>
            <person name="Kavagutti S V."/>
        </authorList>
    </citation>
    <scope>NUCLEOTIDE SEQUENCE</scope>
</reference>